<dbReference type="KEGG" id="agm:DCE93_05350"/>
<name>A0A2S0WV23_9MICO</name>
<gene>
    <name evidence="1" type="ORF">DCE93_05350</name>
</gene>
<protein>
    <submittedName>
        <fullName evidence="1">Uncharacterized protein</fullName>
    </submittedName>
</protein>
<evidence type="ECO:0000313" key="2">
    <source>
        <dbReference type="Proteomes" id="UP000244729"/>
    </source>
</evidence>
<dbReference type="EMBL" id="CP028913">
    <property type="protein sequence ID" value="AWB95151.1"/>
    <property type="molecule type" value="Genomic_DNA"/>
</dbReference>
<accession>A0A2S0WV23</accession>
<keyword evidence="2" id="KW-1185">Reference proteome</keyword>
<dbReference type="Proteomes" id="UP000244729">
    <property type="component" value="Chromosome"/>
</dbReference>
<sequence length="62" mass="6674">MTFGERRLVRLAPDAVHESVGLGRHGRWRGPRDLLDQEIPVGGVGLLVDPHVPGQAQAGQPT</sequence>
<proteinExistence type="predicted"/>
<evidence type="ECO:0000313" key="1">
    <source>
        <dbReference type="EMBL" id="AWB95151.1"/>
    </source>
</evidence>
<reference evidence="1 2" key="1">
    <citation type="submission" date="2018-04" db="EMBL/GenBank/DDBJ databases">
        <authorList>
            <person name="Li J."/>
        </authorList>
    </citation>
    <scope>NUCLEOTIDE SEQUENCE [LARGE SCALE GENOMIC DNA]</scope>
    <source>
        <strain evidence="2">30A</strain>
    </source>
</reference>
<organism evidence="1 2">
    <name type="scientific">Agromyces badenianii</name>
    <dbReference type="NCBI Taxonomy" id="2080742"/>
    <lineage>
        <taxon>Bacteria</taxon>
        <taxon>Bacillati</taxon>
        <taxon>Actinomycetota</taxon>
        <taxon>Actinomycetes</taxon>
        <taxon>Micrococcales</taxon>
        <taxon>Microbacteriaceae</taxon>
        <taxon>Agromyces</taxon>
    </lineage>
</organism>
<dbReference type="AlphaFoldDB" id="A0A2S0WV23"/>